<dbReference type="GO" id="GO:0004620">
    <property type="term" value="F:phospholipase activity"/>
    <property type="evidence" value="ECO:0007669"/>
    <property type="project" value="InterPro"/>
</dbReference>
<keyword evidence="4" id="KW-1185">Reference proteome</keyword>
<dbReference type="PANTHER" id="PTHR21325">
    <property type="entry name" value="PHOSPHOLIPASE B, PLB1"/>
    <property type="match status" value="1"/>
</dbReference>
<dbReference type="AlphaFoldDB" id="A0A8H7SL83"/>
<feature type="signal peptide" evidence="2">
    <location>
        <begin position="1"/>
        <end position="21"/>
    </location>
</feature>
<keyword evidence="2" id="KW-0732">Signal</keyword>
<evidence type="ECO:0000256" key="2">
    <source>
        <dbReference type="SAM" id="SignalP"/>
    </source>
</evidence>
<evidence type="ECO:0000313" key="3">
    <source>
        <dbReference type="EMBL" id="KAG2230356.1"/>
    </source>
</evidence>
<protein>
    <submittedName>
        <fullName evidence="3">Uncharacterized protein</fullName>
    </submittedName>
</protein>
<dbReference type="InterPro" id="IPR036514">
    <property type="entry name" value="SGNH_hydro_sf"/>
</dbReference>
<dbReference type="EMBL" id="JAEPRE010000207">
    <property type="protein sequence ID" value="KAG2230356.1"/>
    <property type="molecule type" value="Genomic_DNA"/>
</dbReference>
<gene>
    <name evidence="3" type="ORF">INT48_002809</name>
</gene>
<dbReference type="Pfam" id="PF00657">
    <property type="entry name" value="Lipase_GDSL"/>
    <property type="match status" value="1"/>
</dbReference>
<reference evidence="3" key="1">
    <citation type="submission" date="2021-01" db="EMBL/GenBank/DDBJ databases">
        <title>Metabolic potential, ecology and presence of endohyphal bacteria is reflected in genomic diversity of Mucoromycotina.</title>
        <authorList>
            <person name="Muszewska A."/>
            <person name="Okrasinska A."/>
            <person name="Steczkiewicz K."/>
            <person name="Drgas O."/>
            <person name="Orlowska M."/>
            <person name="Perlinska-Lenart U."/>
            <person name="Aleksandrzak-Piekarczyk T."/>
            <person name="Szatraj K."/>
            <person name="Zielenkiewicz U."/>
            <person name="Pilsyk S."/>
            <person name="Malc E."/>
            <person name="Mieczkowski P."/>
            <person name="Kruszewska J.S."/>
            <person name="Biernat P."/>
            <person name="Pawlowska J."/>
        </authorList>
    </citation>
    <scope>NUCLEOTIDE SEQUENCE</scope>
    <source>
        <strain evidence="3">WA0000018081</strain>
    </source>
</reference>
<evidence type="ECO:0000313" key="4">
    <source>
        <dbReference type="Proteomes" id="UP000613177"/>
    </source>
</evidence>
<organism evidence="3 4">
    <name type="scientific">Thamnidium elegans</name>
    <dbReference type="NCBI Taxonomy" id="101142"/>
    <lineage>
        <taxon>Eukaryota</taxon>
        <taxon>Fungi</taxon>
        <taxon>Fungi incertae sedis</taxon>
        <taxon>Mucoromycota</taxon>
        <taxon>Mucoromycotina</taxon>
        <taxon>Mucoromycetes</taxon>
        <taxon>Mucorales</taxon>
        <taxon>Mucorineae</taxon>
        <taxon>Mucoraceae</taxon>
        <taxon>Thamnidium</taxon>
    </lineage>
</organism>
<proteinExistence type="predicted"/>
<keyword evidence="1" id="KW-1133">Transmembrane helix</keyword>
<feature type="chain" id="PRO_5034789822" evidence="2">
    <location>
        <begin position="22"/>
        <end position="373"/>
    </location>
</feature>
<comment type="caution">
    <text evidence="3">The sequence shown here is derived from an EMBL/GenBank/DDBJ whole genome shotgun (WGS) entry which is preliminary data.</text>
</comment>
<evidence type="ECO:0000256" key="1">
    <source>
        <dbReference type="SAM" id="Phobius"/>
    </source>
</evidence>
<dbReference type="InterPro" id="IPR038885">
    <property type="entry name" value="PLB1"/>
</dbReference>
<dbReference type="Proteomes" id="UP000613177">
    <property type="component" value="Unassembled WGS sequence"/>
</dbReference>
<dbReference type="PANTHER" id="PTHR21325:SF31">
    <property type="entry name" value="GH22081P-RELATED"/>
    <property type="match status" value="1"/>
</dbReference>
<dbReference type="InterPro" id="IPR001087">
    <property type="entry name" value="GDSL"/>
</dbReference>
<feature type="transmembrane region" description="Helical" evidence="1">
    <location>
        <begin position="130"/>
        <end position="153"/>
    </location>
</feature>
<name>A0A8H7SL83_9FUNG</name>
<sequence>MVKSIILNVLSLFTLVSISLAKNVTDIKDCPALSRRTPSVNINDLRVDDIKIIGALGDSVTAGFGIMGFDRTVPLSIASQKSKLEYRGLSYSIGGDRGAGTMYNYINYFQPEVFGASVGSRLAGICTGKIAIYIYSFYSLLLFFYIFTGAIAMNLDGELDYLISTMKSIKHIDFEDDWKMINIQVGSNDMCGACNTSYMDKVTPEKYGNYVDSAVDKIQSSIPKVIVNLISSFDLSQLFELTATNSQYCVARKDETGDTGCSCAANPEGLNKMKEFSKGYDQKLLEIYKKYQSNKSNSFAVVYQHCNFEFSKFSMEFFSTLDCFHPSLKGHTWLSKIFWNQLFLPQSQKPIHPLFNTEETIYCPTDSDRININ</sequence>
<dbReference type="SUPFAM" id="SSF52266">
    <property type="entry name" value="SGNH hydrolase"/>
    <property type="match status" value="1"/>
</dbReference>
<keyword evidence="1" id="KW-0472">Membrane</keyword>
<dbReference type="GO" id="GO:0006644">
    <property type="term" value="P:phospholipid metabolic process"/>
    <property type="evidence" value="ECO:0007669"/>
    <property type="project" value="TreeGrafter"/>
</dbReference>
<accession>A0A8H7SL83</accession>
<dbReference type="Gene3D" id="3.40.50.1110">
    <property type="entry name" value="SGNH hydrolase"/>
    <property type="match status" value="1"/>
</dbReference>
<keyword evidence="1" id="KW-0812">Transmembrane</keyword>